<accession>A0AA39TR15</accession>
<proteinExistence type="inferred from homology"/>
<dbReference type="GO" id="GO:0006631">
    <property type="term" value="P:fatty acid metabolic process"/>
    <property type="evidence" value="ECO:0007669"/>
    <property type="project" value="TreeGrafter"/>
</dbReference>
<dbReference type="InterPro" id="IPR020845">
    <property type="entry name" value="AMP-binding_CS"/>
</dbReference>
<organism evidence="4 5">
    <name type="scientific">Armillaria novae-zelandiae</name>
    <dbReference type="NCBI Taxonomy" id="153914"/>
    <lineage>
        <taxon>Eukaryota</taxon>
        <taxon>Fungi</taxon>
        <taxon>Dikarya</taxon>
        <taxon>Basidiomycota</taxon>
        <taxon>Agaricomycotina</taxon>
        <taxon>Agaricomycetes</taxon>
        <taxon>Agaricomycetidae</taxon>
        <taxon>Agaricales</taxon>
        <taxon>Marasmiineae</taxon>
        <taxon>Physalacriaceae</taxon>
        <taxon>Armillaria</taxon>
    </lineage>
</organism>
<dbReference type="Gene3D" id="3.30.300.30">
    <property type="match status" value="1"/>
</dbReference>
<dbReference type="InterPro" id="IPR000873">
    <property type="entry name" value="AMP-dep_synth/lig_dom"/>
</dbReference>
<feature type="domain" description="AMP-dependent synthetase/ligase" evidence="3">
    <location>
        <begin position="17"/>
        <end position="281"/>
    </location>
</feature>
<dbReference type="GO" id="GO:0031956">
    <property type="term" value="F:medium-chain fatty acid-CoA ligase activity"/>
    <property type="evidence" value="ECO:0007669"/>
    <property type="project" value="TreeGrafter"/>
</dbReference>
<evidence type="ECO:0000256" key="2">
    <source>
        <dbReference type="ARBA" id="ARBA00022598"/>
    </source>
</evidence>
<dbReference type="InterPro" id="IPR045851">
    <property type="entry name" value="AMP-bd_C_sf"/>
</dbReference>
<evidence type="ECO:0000256" key="1">
    <source>
        <dbReference type="ARBA" id="ARBA00006432"/>
    </source>
</evidence>
<sequence>MYVAGFLMTGVDANSITAVLVLHPNGIPQGMESYYDAVDKYLGSYKDIFTNYPTISPEDNAAIMFTSGTTGLPKGVLSTQRQFLTNTLNTIVGGMRALLRRGGNLPNPATPTNGPQKGALIAVPLFHVTGTTSYTMLATMSGMKIILMTKWIPEEAARLIREENVCVAGGVPAMVSDLMDSSLAGYPLERLFFGGSPAPEILTSRAREVFSTAELSQGYGLTETNSIFVAIAGEDYMARPGSTGLPSPVNEIAIVLDGVRLPRGQTGEVWLRGPNVMKEYWRDPVATRSVLTSDGWLKWEIWVCRTKMDSCTSKIESKISLSEADKVSYVRLSLLPDRELILVLAAVGLPDLRFGELVTAVVSVKPAFKGKVTEESVLALARKNLPRFAVPVMILVLETPFGK</sequence>
<protein>
    <recommendedName>
        <fullName evidence="3">AMP-dependent synthetase/ligase domain-containing protein</fullName>
    </recommendedName>
</protein>
<dbReference type="EMBL" id="JAUEPR010000075">
    <property type="protein sequence ID" value="KAK0467502.1"/>
    <property type="molecule type" value="Genomic_DNA"/>
</dbReference>
<dbReference type="PROSITE" id="PS00455">
    <property type="entry name" value="AMP_BINDING"/>
    <property type="match status" value="1"/>
</dbReference>
<dbReference type="Gene3D" id="3.40.50.980">
    <property type="match status" value="2"/>
</dbReference>
<reference evidence="4" key="1">
    <citation type="submission" date="2023-06" db="EMBL/GenBank/DDBJ databases">
        <authorList>
            <consortium name="Lawrence Berkeley National Laboratory"/>
            <person name="Ahrendt S."/>
            <person name="Sahu N."/>
            <person name="Indic B."/>
            <person name="Wong-Bajracharya J."/>
            <person name="Merenyi Z."/>
            <person name="Ke H.-M."/>
            <person name="Monk M."/>
            <person name="Kocsube S."/>
            <person name="Drula E."/>
            <person name="Lipzen A."/>
            <person name="Balint B."/>
            <person name="Henrissat B."/>
            <person name="Andreopoulos B."/>
            <person name="Martin F.M."/>
            <person name="Harder C.B."/>
            <person name="Rigling D."/>
            <person name="Ford K.L."/>
            <person name="Foster G.D."/>
            <person name="Pangilinan J."/>
            <person name="Papanicolaou A."/>
            <person name="Barry K."/>
            <person name="LaButti K."/>
            <person name="Viragh M."/>
            <person name="Koriabine M."/>
            <person name="Yan M."/>
            <person name="Riley R."/>
            <person name="Champramary S."/>
            <person name="Plett K.L."/>
            <person name="Tsai I.J."/>
            <person name="Slot J."/>
            <person name="Sipos G."/>
            <person name="Plett J."/>
            <person name="Nagy L.G."/>
            <person name="Grigoriev I.V."/>
        </authorList>
    </citation>
    <scope>NUCLEOTIDE SEQUENCE</scope>
    <source>
        <strain evidence="4">ICMP 16352</strain>
    </source>
</reference>
<gene>
    <name evidence="4" type="ORF">IW261DRAFT_1612980</name>
</gene>
<evidence type="ECO:0000313" key="4">
    <source>
        <dbReference type="EMBL" id="KAK0467502.1"/>
    </source>
</evidence>
<evidence type="ECO:0000313" key="5">
    <source>
        <dbReference type="Proteomes" id="UP001175227"/>
    </source>
</evidence>
<evidence type="ECO:0000259" key="3">
    <source>
        <dbReference type="Pfam" id="PF00501"/>
    </source>
</evidence>
<dbReference type="AlphaFoldDB" id="A0AA39TR15"/>
<keyword evidence="2" id="KW-0436">Ligase</keyword>
<dbReference type="PANTHER" id="PTHR43201">
    <property type="entry name" value="ACYL-COA SYNTHETASE"/>
    <property type="match status" value="1"/>
</dbReference>
<dbReference type="PANTHER" id="PTHR43201:SF5">
    <property type="entry name" value="MEDIUM-CHAIN ACYL-COA LIGASE ACSF2, MITOCHONDRIAL"/>
    <property type="match status" value="1"/>
</dbReference>
<dbReference type="SUPFAM" id="SSF56801">
    <property type="entry name" value="Acetyl-CoA synthetase-like"/>
    <property type="match status" value="1"/>
</dbReference>
<keyword evidence="5" id="KW-1185">Reference proteome</keyword>
<dbReference type="Pfam" id="PF00501">
    <property type="entry name" value="AMP-binding"/>
    <property type="match status" value="1"/>
</dbReference>
<dbReference type="CDD" id="cd04433">
    <property type="entry name" value="AFD_class_I"/>
    <property type="match status" value="1"/>
</dbReference>
<dbReference type="Gene3D" id="2.30.38.10">
    <property type="entry name" value="Luciferase, Domain 3"/>
    <property type="match status" value="1"/>
</dbReference>
<name>A0AA39TR15_9AGAR</name>
<comment type="similarity">
    <text evidence="1">Belongs to the ATP-dependent AMP-binding enzyme family.</text>
</comment>
<dbReference type="Proteomes" id="UP001175227">
    <property type="component" value="Unassembled WGS sequence"/>
</dbReference>
<comment type="caution">
    <text evidence="4">The sequence shown here is derived from an EMBL/GenBank/DDBJ whole genome shotgun (WGS) entry which is preliminary data.</text>
</comment>